<dbReference type="GO" id="GO:0016020">
    <property type="term" value="C:membrane"/>
    <property type="evidence" value="ECO:0007669"/>
    <property type="project" value="UniProtKB-SubCell"/>
</dbReference>
<evidence type="ECO:0000256" key="2">
    <source>
        <dbReference type="ARBA" id="ARBA00012438"/>
    </source>
</evidence>
<dbReference type="SUPFAM" id="SSF47384">
    <property type="entry name" value="Homodimeric domain of signal transducing histidine kinase"/>
    <property type="match status" value="1"/>
</dbReference>
<dbReference type="InterPro" id="IPR003661">
    <property type="entry name" value="HisK_dim/P_dom"/>
</dbReference>
<gene>
    <name evidence="9" type="ORF">METESE_20990</name>
</gene>
<dbReference type="SMART" id="SM00388">
    <property type="entry name" value="HisKA"/>
    <property type="match status" value="1"/>
</dbReference>
<dbReference type="EC" id="2.7.13.3" evidence="2"/>
<name>A0AA48GQ09_9BACT</name>
<dbReference type="Gene3D" id="3.30.565.10">
    <property type="entry name" value="Histidine kinase-like ATPase, C-terminal domain"/>
    <property type="match status" value="1"/>
</dbReference>
<dbReference type="InterPro" id="IPR003018">
    <property type="entry name" value="GAF"/>
</dbReference>
<dbReference type="FunFam" id="3.30.565.10:FF:000006">
    <property type="entry name" value="Sensor histidine kinase WalK"/>
    <property type="match status" value="1"/>
</dbReference>
<dbReference type="Pfam" id="PF00512">
    <property type="entry name" value="HisKA"/>
    <property type="match status" value="1"/>
</dbReference>
<evidence type="ECO:0000259" key="8">
    <source>
        <dbReference type="PROSITE" id="PS50112"/>
    </source>
</evidence>
<dbReference type="Proteomes" id="UP001228113">
    <property type="component" value="Chromosome"/>
</dbReference>
<dbReference type="PRINTS" id="PR00344">
    <property type="entry name" value="BCTRLSENSOR"/>
</dbReference>
<dbReference type="InterPro" id="IPR050351">
    <property type="entry name" value="BphY/WalK/GraS-like"/>
</dbReference>
<dbReference type="CDD" id="cd00082">
    <property type="entry name" value="HisKA"/>
    <property type="match status" value="1"/>
</dbReference>
<dbReference type="AlphaFoldDB" id="A0AA48GQ09"/>
<dbReference type="InterPro" id="IPR004358">
    <property type="entry name" value="Sig_transdc_His_kin-like_C"/>
</dbReference>
<evidence type="ECO:0000256" key="6">
    <source>
        <dbReference type="ARBA" id="ARBA00023136"/>
    </source>
</evidence>
<feature type="domain" description="PAS" evidence="8">
    <location>
        <begin position="41"/>
        <end position="75"/>
    </location>
</feature>
<dbReference type="Pfam" id="PF13185">
    <property type="entry name" value="GAF_2"/>
    <property type="match status" value="1"/>
</dbReference>
<dbReference type="InterPro" id="IPR000014">
    <property type="entry name" value="PAS"/>
</dbReference>
<evidence type="ECO:0000313" key="9">
    <source>
        <dbReference type="EMBL" id="BDU77141.1"/>
    </source>
</evidence>
<dbReference type="InterPro" id="IPR036097">
    <property type="entry name" value="HisK_dim/P_sf"/>
</dbReference>
<sequence>MQPPEGPRVTDEDALQAAHQDGVALLALLQGMDEGFALQELVLDDRGAAVDTRFLEVNLAFERLTGLRRAQVMGRLASEVASASPLWGVVHAAVGLTRAATETEAYCPRAGRPFRIRAHSPVPGQIAVFFRDITEPRAAQARLSAQERMQGTISGLFRSALDAPTEAELASTFLDAACRLTGSPVGFVGIINPLGNLQALAVIHDLMPTGARAQAEVLARMADIPLTGFWADVVRERRSLHRTAPDTLPGHPFPLERQLGTPLVQGHTILGFIGLANKRDPYADEELERMETLASIFVSALTHKRMELSLHDANADLEFRRVEMQAAIDELDAFSYTVSHDLRAPLRHIIGFTELLRKEMHAPPESRAAHFLETITASGRHMGSLIDALLVFSQSGRVPIQKQRVDLALMVPEVVRALELEAGDRKIAWDITNLPVVEADPVLIRSVLANLVSNAIKFTRERPDPAVRIGCESRDRETILFVADNGAGFNPRNAQRLFGVFQRLHPASRFEGTGIGLANVRRIILRHGGRVWATGEEGAGATFYFTLPCRPEA</sequence>
<dbReference type="Gene3D" id="3.30.450.40">
    <property type="match status" value="1"/>
</dbReference>
<evidence type="ECO:0000256" key="1">
    <source>
        <dbReference type="ARBA" id="ARBA00000085"/>
    </source>
</evidence>
<dbReference type="SUPFAM" id="SSF55874">
    <property type="entry name" value="ATPase domain of HSP90 chaperone/DNA topoisomerase II/histidine kinase"/>
    <property type="match status" value="1"/>
</dbReference>
<dbReference type="GO" id="GO:0007234">
    <property type="term" value="P:osmosensory signaling via phosphorelay pathway"/>
    <property type="evidence" value="ECO:0007669"/>
    <property type="project" value="TreeGrafter"/>
</dbReference>
<dbReference type="InterPro" id="IPR005467">
    <property type="entry name" value="His_kinase_dom"/>
</dbReference>
<dbReference type="RefSeq" id="WP_316410120.1">
    <property type="nucleotide sequence ID" value="NZ_AP027081.1"/>
</dbReference>
<dbReference type="PANTHER" id="PTHR42878">
    <property type="entry name" value="TWO-COMPONENT HISTIDINE KINASE"/>
    <property type="match status" value="1"/>
</dbReference>
<dbReference type="Gene3D" id="1.10.287.130">
    <property type="match status" value="1"/>
</dbReference>
<dbReference type="SMART" id="SM00387">
    <property type="entry name" value="HATPase_c"/>
    <property type="match status" value="1"/>
</dbReference>
<feature type="domain" description="Histidine kinase" evidence="7">
    <location>
        <begin position="337"/>
        <end position="551"/>
    </location>
</feature>
<dbReference type="SUPFAM" id="SSF55781">
    <property type="entry name" value="GAF domain-like"/>
    <property type="match status" value="1"/>
</dbReference>
<organism evidence="9 10">
    <name type="scientific">Mesoterricola sediminis</name>
    <dbReference type="NCBI Taxonomy" id="2927980"/>
    <lineage>
        <taxon>Bacteria</taxon>
        <taxon>Pseudomonadati</taxon>
        <taxon>Acidobacteriota</taxon>
        <taxon>Holophagae</taxon>
        <taxon>Holophagales</taxon>
        <taxon>Holophagaceae</taxon>
        <taxon>Mesoterricola</taxon>
    </lineage>
</organism>
<dbReference type="PROSITE" id="PS50109">
    <property type="entry name" value="HIS_KIN"/>
    <property type="match status" value="1"/>
</dbReference>
<dbReference type="Gene3D" id="3.30.450.20">
    <property type="entry name" value="PAS domain"/>
    <property type="match status" value="1"/>
</dbReference>
<evidence type="ECO:0000313" key="10">
    <source>
        <dbReference type="Proteomes" id="UP001228113"/>
    </source>
</evidence>
<accession>A0AA48GQ09</accession>
<dbReference type="GO" id="GO:0000155">
    <property type="term" value="F:phosphorelay sensor kinase activity"/>
    <property type="evidence" value="ECO:0007669"/>
    <property type="project" value="InterPro"/>
</dbReference>
<evidence type="ECO:0000259" key="7">
    <source>
        <dbReference type="PROSITE" id="PS50109"/>
    </source>
</evidence>
<dbReference type="InterPro" id="IPR035965">
    <property type="entry name" value="PAS-like_dom_sf"/>
</dbReference>
<dbReference type="InterPro" id="IPR029016">
    <property type="entry name" value="GAF-like_dom_sf"/>
</dbReference>
<evidence type="ECO:0000256" key="5">
    <source>
        <dbReference type="ARBA" id="ARBA00022777"/>
    </source>
</evidence>
<dbReference type="InterPro" id="IPR003594">
    <property type="entry name" value="HATPase_dom"/>
</dbReference>
<dbReference type="PROSITE" id="PS50112">
    <property type="entry name" value="PAS"/>
    <property type="match status" value="1"/>
</dbReference>
<keyword evidence="3" id="KW-0597">Phosphoprotein</keyword>
<dbReference type="Pfam" id="PF02518">
    <property type="entry name" value="HATPase_c"/>
    <property type="match status" value="1"/>
</dbReference>
<proteinExistence type="predicted"/>
<keyword evidence="4" id="KW-0808">Transferase</keyword>
<dbReference type="KEGG" id="msea:METESE_20990"/>
<keyword evidence="6" id="KW-0472">Membrane</keyword>
<dbReference type="InterPro" id="IPR036890">
    <property type="entry name" value="HATPase_C_sf"/>
</dbReference>
<dbReference type="EMBL" id="AP027081">
    <property type="protein sequence ID" value="BDU77141.1"/>
    <property type="molecule type" value="Genomic_DNA"/>
</dbReference>
<dbReference type="GO" id="GO:0000156">
    <property type="term" value="F:phosphorelay response regulator activity"/>
    <property type="evidence" value="ECO:0007669"/>
    <property type="project" value="TreeGrafter"/>
</dbReference>
<evidence type="ECO:0000256" key="4">
    <source>
        <dbReference type="ARBA" id="ARBA00022679"/>
    </source>
</evidence>
<keyword evidence="10" id="KW-1185">Reference proteome</keyword>
<dbReference type="PANTHER" id="PTHR42878:SF15">
    <property type="entry name" value="BACTERIOPHYTOCHROME"/>
    <property type="match status" value="1"/>
</dbReference>
<dbReference type="GO" id="GO:0030295">
    <property type="term" value="F:protein kinase activator activity"/>
    <property type="evidence" value="ECO:0007669"/>
    <property type="project" value="TreeGrafter"/>
</dbReference>
<evidence type="ECO:0000256" key="3">
    <source>
        <dbReference type="ARBA" id="ARBA00022553"/>
    </source>
</evidence>
<dbReference type="SUPFAM" id="SSF55785">
    <property type="entry name" value="PYP-like sensor domain (PAS domain)"/>
    <property type="match status" value="1"/>
</dbReference>
<keyword evidence="5" id="KW-0418">Kinase</keyword>
<protein>
    <recommendedName>
        <fullName evidence="2">histidine kinase</fullName>
        <ecNumber evidence="2">2.7.13.3</ecNumber>
    </recommendedName>
</protein>
<comment type="catalytic activity">
    <reaction evidence="1">
        <text>ATP + protein L-histidine = ADP + protein N-phospho-L-histidine.</text>
        <dbReference type="EC" id="2.7.13.3"/>
    </reaction>
</comment>
<reference evidence="9" key="1">
    <citation type="journal article" date="2023" name="Int. J. Syst. Evol. Microbiol.">
        <title>Mesoterricola silvestris gen. nov., sp. nov., Mesoterricola sediminis sp. nov., Geothrix oryzae sp. nov., Geothrix edaphica sp. nov., Geothrix rubra sp. nov., and Geothrix limicola sp. nov., six novel members of Acidobacteriota isolated from soils.</title>
        <authorList>
            <person name="Itoh H."/>
            <person name="Sugisawa Y."/>
            <person name="Mise K."/>
            <person name="Xu Z."/>
            <person name="Kuniyasu M."/>
            <person name="Ushijima N."/>
            <person name="Kawano K."/>
            <person name="Kobayashi E."/>
            <person name="Shiratori Y."/>
            <person name="Masuda Y."/>
            <person name="Senoo K."/>
        </authorList>
    </citation>
    <scope>NUCLEOTIDE SEQUENCE</scope>
    <source>
        <strain evidence="9">W786</strain>
    </source>
</reference>